<dbReference type="RefSeq" id="WP_022875461.1">
    <property type="nucleotide sequence ID" value="NZ_CP032549.1"/>
</dbReference>
<proteinExistence type="predicted"/>
<reference evidence="2 3" key="1">
    <citation type="submission" date="2018-09" db="EMBL/GenBank/DDBJ databases">
        <title>Glutamicibacter mishrai S5-52T (LMG 29155T = KCTC 39846T).</title>
        <authorList>
            <person name="Das S.K."/>
        </authorList>
    </citation>
    <scope>NUCLEOTIDE SEQUENCE [LARGE SCALE GENOMIC DNA]</scope>
    <source>
        <strain evidence="2 3">S5-52</strain>
    </source>
</reference>
<keyword evidence="3" id="KW-1185">Reference proteome</keyword>
<dbReference type="EMBL" id="CP032549">
    <property type="protein sequence ID" value="QIV87426.1"/>
    <property type="molecule type" value="Genomic_DNA"/>
</dbReference>
<keyword evidence="1" id="KW-0812">Transmembrane</keyword>
<sequence>MEEVAVESDGILELQDNKVSRKQLAWGFLLLAVAAIFGLGAGWLWAWLDQLSPSGQVVFFIVSGWPMVFCGFLISGLSAVAGLLCLVPKMITRIGRKGVRVSVRILVHLGVTAASLVWLGFWLISGLNALMSDYHKINAETGESVVVSKPGFDPADFVVYAPKSPFVYQRVDGISGHSESRLFVSDHCTLERQDTALTLTCGTDVVTLPNQTN</sequence>
<evidence type="ECO:0000313" key="2">
    <source>
        <dbReference type="EMBL" id="QIV87426.1"/>
    </source>
</evidence>
<feature type="transmembrane region" description="Helical" evidence="1">
    <location>
        <begin position="57"/>
        <end position="84"/>
    </location>
</feature>
<dbReference type="Proteomes" id="UP000502331">
    <property type="component" value="Chromosome"/>
</dbReference>
<dbReference type="AlphaFoldDB" id="A0A6H0SJW7"/>
<accession>A0A6H0SJW7</accession>
<protein>
    <submittedName>
        <fullName evidence="2">Uncharacterized protein</fullName>
    </submittedName>
</protein>
<name>A0A6H0SJW7_9MICC</name>
<keyword evidence="1" id="KW-0472">Membrane</keyword>
<keyword evidence="1" id="KW-1133">Transmembrane helix</keyword>
<organism evidence="2 3">
    <name type="scientific">Glutamicibacter mishrai</name>
    <dbReference type="NCBI Taxonomy" id="1775880"/>
    <lineage>
        <taxon>Bacteria</taxon>
        <taxon>Bacillati</taxon>
        <taxon>Actinomycetota</taxon>
        <taxon>Actinomycetes</taxon>
        <taxon>Micrococcales</taxon>
        <taxon>Micrococcaceae</taxon>
        <taxon>Glutamicibacter</taxon>
    </lineage>
</organism>
<evidence type="ECO:0000313" key="3">
    <source>
        <dbReference type="Proteomes" id="UP000502331"/>
    </source>
</evidence>
<gene>
    <name evidence="2" type="ORF">D3791_10015</name>
</gene>
<evidence type="ECO:0000256" key="1">
    <source>
        <dbReference type="SAM" id="Phobius"/>
    </source>
</evidence>
<feature type="transmembrane region" description="Helical" evidence="1">
    <location>
        <begin position="24"/>
        <end position="45"/>
    </location>
</feature>
<feature type="transmembrane region" description="Helical" evidence="1">
    <location>
        <begin position="105"/>
        <end position="124"/>
    </location>
</feature>